<dbReference type="PANTHER" id="PTHR30605">
    <property type="entry name" value="ANHYDRO-N-ACETYLMURAMIC ACID KINASE"/>
    <property type="match status" value="1"/>
</dbReference>
<dbReference type="OrthoDB" id="5427593at2759"/>
<reference evidence="1 3" key="2">
    <citation type="journal article" date="2013" name="Nature">
        <title>Insights into bilaterian evolution from three spiralian genomes.</title>
        <authorList>
            <person name="Simakov O."/>
            <person name="Marletaz F."/>
            <person name="Cho S.J."/>
            <person name="Edsinger-Gonzales E."/>
            <person name="Havlak P."/>
            <person name="Hellsten U."/>
            <person name="Kuo D.H."/>
            <person name="Larsson T."/>
            <person name="Lv J."/>
            <person name="Arendt D."/>
            <person name="Savage R."/>
            <person name="Osoegawa K."/>
            <person name="de Jong P."/>
            <person name="Grimwood J."/>
            <person name="Chapman J.A."/>
            <person name="Shapiro H."/>
            <person name="Aerts A."/>
            <person name="Otillar R.P."/>
            <person name="Terry A.Y."/>
            <person name="Boore J.L."/>
            <person name="Grigoriev I.V."/>
            <person name="Lindberg D.R."/>
            <person name="Seaver E.C."/>
            <person name="Weisblat D.A."/>
            <person name="Putnam N.H."/>
            <person name="Rokhsar D.S."/>
        </authorList>
    </citation>
    <scope>NUCLEOTIDE SEQUENCE</scope>
    <source>
        <strain evidence="1 3">I ESC-2004</strain>
    </source>
</reference>
<name>R7URX5_CAPTE</name>
<reference evidence="2" key="3">
    <citation type="submission" date="2015-06" db="UniProtKB">
        <authorList>
            <consortium name="EnsemblMetazoa"/>
        </authorList>
    </citation>
    <scope>IDENTIFICATION</scope>
</reference>
<dbReference type="EnsemblMetazoa" id="CapteT207028">
    <property type="protein sequence ID" value="CapteP207028"/>
    <property type="gene ID" value="CapteG207028"/>
</dbReference>
<evidence type="ECO:0008006" key="4">
    <source>
        <dbReference type="Google" id="ProtNLM"/>
    </source>
</evidence>
<dbReference type="EMBL" id="AMQN01001055">
    <property type="status" value="NOT_ANNOTATED_CDS"/>
    <property type="molecule type" value="Genomic_DNA"/>
</dbReference>
<dbReference type="SUPFAM" id="SSF53067">
    <property type="entry name" value="Actin-like ATPase domain"/>
    <property type="match status" value="1"/>
</dbReference>
<reference evidence="3" key="1">
    <citation type="submission" date="2012-12" db="EMBL/GenBank/DDBJ databases">
        <authorList>
            <person name="Hellsten U."/>
            <person name="Grimwood J."/>
            <person name="Chapman J.A."/>
            <person name="Shapiro H."/>
            <person name="Aerts A."/>
            <person name="Otillar R.P."/>
            <person name="Terry A.Y."/>
            <person name="Boore J.L."/>
            <person name="Simakov O."/>
            <person name="Marletaz F."/>
            <person name="Cho S.-J."/>
            <person name="Edsinger-Gonzales E."/>
            <person name="Havlak P."/>
            <person name="Kuo D.-H."/>
            <person name="Larsson T."/>
            <person name="Lv J."/>
            <person name="Arendt D."/>
            <person name="Savage R."/>
            <person name="Osoegawa K."/>
            <person name="de Jong P."/>
            <person name="Lindberg D.R."/>
            <person name="Seaver E.C."/>
            <person name="Weisblat D.A."/>
            <person name="Putnam N.H."/>
            <person name="Grigoriev I.V."/>
            <person name="Rokhsar D.S."/>
        </authorList>
    </citation>
    <scope>NUCLEOTIDE SEQUENCE</scope>
    <source>
        <strain evidence="3">I ESC-2004</strain>
    </source>
</reference>
<dbReference type="PANTHER" id="PTHR30605:SF0">
    <property type="entry name" value="ANHYDRO-N-ACETYLMURAMIC ACID KINASE"/>
    <property type="match status" value="1"/>
</dbReference>
<dbReference type="GO" id="GO:0009254">
    <property type="term" value="P:peptidoglycan turnover"/>
    <property type="evidence" value="ECO:0007669"/>
    <property type="project" value="InterPro"/>
</dbReference>
<dbReference type="EMBL" id="KB298688">
    <property type="protein sequence ID" value="ELU08950.1"/>
    <property type="molecule type" value="Genomic_DNA"/>
</dbReference>
<dbReference type="InterPro" id="IPR005338">
    <property type="entry name" value="Anhydro_N_Ac-Mur_kinase"/>
</dbReference>
<evidence type="ECO:0000313" key="1">
    <source>
        <dbReference type="EMBL" id="ELU08950.1"/>
    </source>
</evidence>
<sequence length="375" mass="41273">MASWQKFTDPTRKSWTGLGIMSGTSLDGIDLCVVSFTKEGGVWNYVIKHAVTREYTTEIENVLKSAHNLSGFDLIKAHLRYGRYLGETIRDFLTDCQTEVDFVGCHGHTIFHQPDDHVTFQLGDGETMASYMYCPLVNNFRTKDVALGGQGAPLVPLAEQHLFADFDFCLNLGGIANISIRDEAQGFDVGPCNLLLNHFASAHDSSLKFDKNGEIAETGTVIDELLSSWNALPFFKLVPPKSTGREWLEDEVIPLAQNKGYSTHNILATACRLIAAQIGEILTSTSTSTNPRRMLITGGGAFNRHLMSCIKIEIQRRNLNITMVTVSRETVEFKEALSFAFLGLLSLKGEVNVNKLTTGARCNSVSGSIHMPTCA</sequence>
<evidence type="ECO:0000313" key="3">
    <source>
        <dbReference type="Proteomes" id="UP000014760"/>
    </source>
</evidence>
<dbReference type="Gene3D" id="3.30.420.40">
    <property type="match status" value="2"/>
</dbReference>
<proteinExistence type="predicted"/>
<gene>
    <name evidence="1" type="ORF">CAPTEDRAFT_207028</name>
</gene>
<dbReference type="STRING" id="283909.R7URX5"/>
<dbReference type="OMA" id="TGPGNMV"/>
<keyword evidence="3" id="KW-1185">Reference proteome</keyword>
<dbReference type="AlphaFoldDB" id="R7URX5"/>
<dbReference type="InterPro" id="IPR043129">
    <property type="entry name" value="ATPase_NBD"/>
</dbReference>
<dbReference type="HOGENOM" id="CLU_038782_2_0_1"/>
<dbReference type="GO" id="GO:0006040">
    <property type="term" value="P:amino sugar metabolic process"/>
    <property type="evidence" value="ECO:0007669"/>
    <property type="project" value="InterPro"/>
</dbReference>
<evidence type="ECO:0000313" key="2">
    <source>
        <dbReference type="EnsemblMetazoa" id="CapteP207028"/>
    </source>
</evidence>
<protein>
    <recommendedName>
        <fullName evidence="4">Anhydro-N-acetylmuramic acid kinase</fullName>
    </recommendedName>
</protein>
<accession>R7URX5</accession>
<dbReference type="Proteomes" id="UP000014760">
    <property type="component" value="Unassembled WGS sequence"/>
</dbReference>
<dbReference type="GO" id="GO:0016773">
    <property type="term" value="F:phosphotransferase activity, alcohol group as acceptor"/>
    <property type="evidence" value="ECO:0007669"/>
    <property type="project" value="InterPro"/>
</dbReference>
<dbReference type="Pfam" id="PF03702">
    <property type="entry name" value="AnmK"/>
    <property type="match status" value="1"/>
</dbReference>
<dbReference type="GO" id="GO:0005524">
    <property type="term" value="F:ATP binding"/>
    <property type="evidence" value="ECO:0007669"/>
    <property type="project" value="InterPro"/>
</dbReference>
<organism evidence="1">
    <name type="scientific">Capitella teleta</name>
    <name type="common">Polychaete worm</name>
    <dbReference type="NCBI Taxonomy" id="283909"/>
    <lineage>
        <taxon>Eukaryota</taxon>
        <taxon>Metazoa</taxon>
        <taxon>Spiralia</taxon>
        <taxon>Lophotrochozoa</taxon>
        <taxon>Annelida</taxon>
        <taxon>Polychaeta</taxon>
        <taxon>Sedentaria</taxon>
        <taxon>Scolecida</taxon>
        <taxon>Capitellidae</taxon>
        <taxon>Capitella</taxon>
    </lineage>
</organism>